<evidence type="ECO:0000313" key="1">
    <source>
        <dbReference type="EMBL" id="BBB01167.1"/>
    </source>
</evidence>
<accession>A0A7U3UYU9</accession>
<dbReference type="Proteomes" id="UP000595703">
    <property type="component" value="Chromosome"/>
</dbReference>
<evidence type="ECO:0000313" key="2">
    <source>
        <dbReference type="Proteomes" id="UP000595703"/>
    </source>
</evidence>
<name>A0A7U3UYU9_9ACTN</name>
<reference evidence="1 2" key="3">
    <citation type="journal article" date="2011" name="Nat. Chem. Biol.">
        <title>Reveromycin A biosynthesis uses RevG and RevJ for stereospecific spiroacetal formation.</title>
        <authorList>
            <person name="Takahashi S."/>
            <person name="Toyoda A."/>
            <person name="Sekiyama Y."/>
            <person name="Takagi H."/>
            <person name="Nogawa T."/>
            <person name="Uramoto M."/>
            <person name="Suzuki R."/>
            <person name="Koshino H."/>
            <person name="Kumano T."/>
            <person name="Panthee S."/>
            <person name="Dairi T."/>
            <person name="Ishikawa J."/>
            <person name="Ikeda H."/>
            <person name="Sakaki Y."/>
            <person name="Osada H."/>
        </authorList>
    </citation>
    <scope>NUCLEOTIDE SEQUENCE [LARGE SCALE GENOMIC DNA]</scope>
    <source>
        <strain evidence="1 2">SN-593</strain>
    </source>
</reference>
<proteinExistence type="predicted"/>
<evidence type="ECO:0008006" key="3">
    <source>
        <dbReference type="Google" id="ProtNLM"/>
    </source>
</evidence>
<protein>
    <recommendedName>
        <fullName evidence="3">VOC domain-containing protein</fullName>
    </recommendedName>
</protein>
<dbReference type="InterPro" id="IPR029068">
    <property type="entry name" value="Glyas_Bleomycin-R_OHBP_Dase"/>
</dbReference>
<dbReference type="RefSeq" id="WP_237405050.1">
    <property type="nucleotide sequence ID" value="NZ_AP018365.1"/>
</dbReference>
<dbReference type="SUPFAM" id="SSF54593">
    <property type="entry name" value="Glyoxalase/Bleomycin resistance protein/Dihydroxybiphenyl dioxygenase"/>
    <property type="match status" value="1"/>
</dbReference>
<sequence>MRIFRTYARVYAADLDAVVGPLAALSGEPVTSRFAMPNGLELAAVGRVLVVAGDDATLEPYRATSATLIVDDLDECRLLLDREGAALVRGPQDVPTGRNLTARLPGGAQVEYVEWDDAQWERAGGRPA</sequence>
<dbReference type="AlphaFoldDB" id="A0A7U3UYU9"/>
<organism evidence="1 2">
    <name type="scientific">Actinacidiphila reveromycinica</name>
    <dbReference type="NCBI Taxonomy" id="659352"/>
    <lineage>
        <taxon>Bacteria</taxon>
        <taxon>Bacillati</taxon>
        <taxon>Actinomycetota</taxon>
        <taxon>Actinomycetes</taxon>
        <taxon>Kitasatosporales</taxon>
        <taxon>Streptomycetaceae</taxon>
        <taxon>Actinacidiphila</taxon>
    </lineage>
</organism>
<dbReference type="KEGG" id="arev:RVR_8441"/>
<dbReference type="EMBL" id="AP018365">
    <property type="protein sequence ID" value="BBB01167.1"/>
    <property type="molecule type" value="Genomic_DNA"/>
</dbReference>
<dbReference type="Gene3D" id="3.10.180.10">
    <property type="entry name" value="2,3-Dihydroxybiphenyl 1,2-Dioxygenase, domain 1"/>
    <property type="match status" value="1"/>
</dbReference>
<gene>
    <name evidence="1" type="ORF">RVR_8441</name>
</gene>
<reference evidence="1 2" key="2">
    <citation type="journal article" date="2011" name="J. Antibiot.">
        <title>Furaquinocins I and J: novel polyketide isoprenoid hybrid compounds from Streptomyces reveromyceticus SN-593.</title>
        <authorList>
            <person name="Panthee S."/>
            <person name="Takahashi S."/>
            <person name="Takagi H."/>
            <person name="Nogawa T."/>
            <person name="Oowada E."/>
            <person name="Uramoto M."/>
            <person name="Osada H."/>
        </authorList>
    </citation>
    <scope>NUCLEOTIDE SEQUENCE [LARGE SCALE GENOMIC DNA]</scope>
    <source>
        <strain evidence="1 2">SN-593</strain>
    </source>
</reference>
<keyword evidence="2" id="KW-1185">Reference proteome</keyword>
<reference evidence="1 2" key="1">
    <citation type="journal article" date="2010" name="J. Bacteriol.">
        <title>Biochemical characterization of a novel indole prenyltransferase from Streptomyces sp. SN-593.</title>
        <authorList>
            <person name="Takahashi S."/>
            <person name="Takagi H."/>
            <person name="Toyoda A."/>
            <person name="Uramoto M."/>
            <person name="Nogawa T."/>
            <person name="Ueki M."/>
            <person name="Sakaki Y."/>
            <person name="Osada H."/>
        </authorList>
    </citation>
    <scope>NUCLEOTIDE SEQUENCE [LARGE SCALE GENOMIC DNA]</scope>
    <source>
        <strain evidence="1 2">SN-593</strain>
    </source>
</reference>
<reference evidence="1 2" key="4">
    <citation type="journal article" date="2020" name="Sci. Rep.">
        <title>beta-carboline chemical signals induce reveromycin production through a LuxR family regulator in Streptomyces sp. SN-593.</title>
        <authorList>
            <person name="Panthee S."/>
            <person name="Kito N."/>
            <person name="Hayashi T."/>
            <person name="Shimizu T."/>
            <person name="Ishikawa J."/>
            <person name="Hamamoto H."/>
            <person name="Osada H."/>
            <person name="Takahashi S."/>
        </authorList>
    </citation>
    <scope>NUCLEOTIDE SEQUENCE [LARGE SCALE GENOMIC DNA]</scope>
    <source>
        <strain evidence="1 2">SN-593</strain>
    </source>
</reference>